<protein>
    <submittedName>
        <fullName evidence="1">Uncharacterized protein</fullName>
    </submittedName>
</protein>
<name>A0ABV2MAT2_9FIRM</name>
<sequence>MGKAIAKVPVISKSQIDENLIEAGKKLELHTSNRTIKTLDKFVDVQNTVVTPFIENIKTINILHNTTTEYLFDKENLYICQHTE</sequence>
<reference evidence="1 2" key="1">
    <citation type="submission" date="2024-06" db="EMBL/GenBank/DDBJ databases">
        <title>Genomic Encyclopedia of Type Strains, Phase IV (KMG-IV): sequencing the most valuable type-strain genomes for metagenomic binning, comparative biology and taxonomic classification.</title>
        <authorList>
            <person name="Goeker M."/>
        </authorList>
    </citation>
    <scope>NUCLEOTIDE SEQUENCE [LARGE SCALE GENOMIC DNA]</scope>
    <source>
        <strain evidence="1 2">DSM 29492</strain>
    </source>
</reference>
<accession>A0ABV2MAT2</accession>
<dbReference type="EMBL" id="JBEPMJ010000070">
    <property type="protein sequence ID" value="MET3752612.1"/>
    <property type="molecule type" value="Genomic_DNA"/>
</dbReference>
<gene>
    <name evidence="1" type="ORF">ABID24_003886</name>
</gene>
<comment type="caution">
    <text evidence="1">The sequence shown here is derived from an EMBL/GenBank/DDBJ whole genome shotgun (WGS) entry which is preliminary data.</text>
</comment>
<evidence type="ECO:0000313" key="2">
    <source>
        <dbReference type="Proteomes" id="UP001549106"/>
    </source>
</evidence>
<dbReference type="RefSeq" id="WP_257465816.1">
    <property type="nucleotide sequence ID" value="NZ_JANJZT010000068.1"/>
</dbReference>
<evidence type="ECO:0000313" key="1">
    <source>
        <dbReference type="EMBL" id="MET3752612.1"/>
    </source>
</evidence>
<keyword evidence="2" id="KW-1185">Reference proteome</keyword>
<dbReference type="Proteomes" id="UP001549106">
    <property type="component" value="Unassembled WGS sequence"/>
</dbReference>
<proteinExistence type="predicted"/>
<organism evidence="1 2">
    <name type="scientific">Blautia caecimuris</name>
    <dbReference type="NCBI Taxonomy" id="1796615"/>
    <lineage>
        <taxon>Bacteria</taxon>
        <taxon>Bacillati</taxon>
        <taxon>Bacillota</taxon>
        <taxon>Clostridia</taxon>
        <taxon>Lachnospirales</taxon>
        <taxon>Lachnospiraceae</taxon>
        <taxon>Blautia</taxon>
    </lineage>
</organism>